<dbReference type="SUPFAM" id="SSF55961">
    <property type="entry name" value="Bet v1-like"/>
    <property type="match status" value="1"/>
</dbReference>
<comment type="caution">
    <text evidence="2">The sequence shown here is derived from an EMBL/GenBank/DDBJ whole genome shotgun (WGS) entry which is preliminary data.</text>
</comment>
<keyword evidence="3" id="KW-1185">Reference proteome</keyword>
<dbReference type="PANTHER" id="PTHR38588:SF1">
    <property type="entry name" value="BLL0334 PROTEIN"/>
    <property type="match status" value="1"/>
</dbReference>
<evidence type="ECO:0000256" key="1">
    <source>
        <dbReference type="SAM" id="MobiDB-lite"/>
    </source>
</evidence>
<name>A0ABV7GKP4_9RHOB</name>
<dbReference type="EMBL" id="JBHRTB010000010">
    <property type="protein sequence ID" value="MFC3142144.1"/>
    <property type="molecule type" value="Genomic_DNA"/>
</dbReference>
<sequence>MQMSSEREIAAPPEEVWAAILDPEVLQACVPGCQEMSGNADDGFEATVVQKVGPVKATFKGQVTVENRVEQESLTLVGEGKGGPAGFAKGAADVKLTPTETGTLLSYEVDAKVGGKLAQLGSRIIDGFAKKMADQFFERFQTAIEGTAEAVPDDAPEEEKKKGWLSRLRG</sequence>
<protein>
    <submittedName>
        <fullName evidence="2">CoxG family protein</fullName>
    </submittedName>
</protein>
<evidence type="ECO:0000313" key="3">
    <source>
        <dbReference type="Proteomes" id="UP001595632"/>
    </source>
</evidence>
<proteinExistence type="predicted"/>
<dbReference type="Pfam" id="PF06240">
    <property type="entry name" value="COXG"/>
    <property type="match status" value="1"/>
</dbReference>
<dbReference type="InterPro" id="IPR010419">
    <property type="entry name" value="CO_DH_gsu"/>
</dbReference>
<dbReference type="Proteomes" id="UP001595632">
    <property type="component" value="Unassembled WGS sequence"/>
</dbReference>
<feature type="region of interest" description="Disordered" evidence="1">
    <location>
        <begin position="147"/>
        <end position="170"/>
    </location>
</feature>
<gene>
    <name evidence="2" type="ORF">ACFOGP_05455</name>
</gene>
<dbReference type="Gene3D" id="3.30.530.20">
    <property type="match status" value="1"/>
</dbReference>
<dbReference type="CDD" id="cd05018">
    <property type="entry name" value="CoxG"/>
    <property type="match status" value="1"/>
</dbReference>
<dbReference type="InterPro" id="IPR023393">
    <property type="entry name" value="START-like_dom_sf"/>
</dbReference>
<evidence type="ECO:0000313" key="2">
    <source>
        <dbReference type="EMBL" id="MFC3142144.1"/>
    </source>
</evidence>
<dbReference type="PANTHER" id="PTHR38588">
    <property type="entry name" value="BLL0334 PROTEIN"/>
    <property type="match status" value="1"/>
</dbReference>
<accession>A0ABV7GKP4</accession>
<dbReference type="RefSeq" id="WP_275631620.1">
    <property type="nucleotide sequence ID" value="NZ_JARGYD010000002.1"/>
</dbReference>
<reference evidence="3" key="1">
    <citation type="journal article" date="2019" name="Int. J. Syst. Evol. Microbiol.">
        <title>The Global Catalogue of Microorganisms (GCM) 10K type strain sequencing project: providing services to taxonomists for standard genome sequencing and annotation.</title>
        <authorList>
            <consortium name="The Broad Institute Genomics Platform"/>
            <consortium name="The Broad Institute Genome Sequencing Center for Infectious Disease"/>
            <person name="Wu L."/>
            <person name="Ma J."/>
        </authorList>
    </citation>
    <scope>NUCLEOTIDE SEQUENCE [LARGE SCALE GENOMIC DNA]</scope>
    <source>
        <strain evidence="3">KCTC 52366</strain>
    </source>
</reference>
<organism evidence="2 3">
    <name type="scientific">Psychromarinibacter halotolerans</name>
    <dbReference type="NCBI Taxonomy" id="1775175"/>
    <lineage>
        <taxon>Bacteria</taxon>
        <taxon>Pseudomonadati</taxon>
        <taxon>Pseudomonadota</taxon>
        <taxon>Alphaproteobacteria</taxon>
        <taxon>Rhodobacterales</taxon>
        <taxon>Paracoccaceae</taxon>
        <taxon>Psychromarinibacter</taxon>
    </lineage>
</organism>